<keyword evidence="2" id="KW-0326">Glycosidase</keyword>
<accession>A0ABR2GWG1</accession>
<sequence>MGCMTHTFHHLFQSRLARGEWRDKPRSILINNWEATYFDEDILVKIAETAKNDGVEMFVLDDGWFGARSNDREGLGDWKANTKRLPRGIEGLSERIEGLGMEFGLWFEPEI</sequence>
<evidence type="ECO:0000313" key="3">
    <source>
        <dbReference type="EMBL" id="KAK8837927.1"/>
    </source>
</evidence>
<gene>
    <name evidence="3" type="ORF">M9Y10_035869</name>
</gene>
<keyword evidence="1" id="KW-0378">Hydrolase</keyword>
<dbReference type="PROSITE" id="PS00512">
    <property type="entry name" value="ALPHA_GALACTOSIDASE"/>
    <property type="match status" value="1"/>
</dbReference>
<organism evidence="3 4">
    <name type="scientific">Tritrichomonas musculus</name>
    <dbReference type="NCBI Taxonomy" id="1915356"/>
    <lineage>
        <taxon>Eukaryota</taxon>
        <taxon>Metamonada</taxon>
        <taxon>Parabasalia</taxon>
        <taxon>Tritrichomonadida</taxon>
        <taxon>Tritrichomonadidae</taxon>
        <taxon>Tritrichomonas</taxon>
    </lineage>
</organism>
<evidence type="ECO:0000313" key="4">
    <source>
        <dbReference type="Proteomes" id="UP001470230"/>
    </source>
</evidence>
<dbReference type="Gene3D" id="3.20.20.70">
    <property type="entry name" value="Aldolase class I"/>
    <property type="match status" value="1"/>
</dbReference>
<evidence type="ECO:0000256" key="2">
    <source>
        <dbReference type="ARBA" id="ARBA00023295"/>
    </source>
</evidence>
<name>A0ABR2GWG1_9EUKA</name>
<reference evidence="3 4" key="1">
    <citation type="submission" date="2024-04" db="EMBL/GenBank/DDBJ databases">
        <title>Tritrichomonas musculus Genome.</title>
        <authorList>
            <person name="Alves-Ferreira E."/>
            <person name="Grigg M."/>
            <person name="Lorenzi H."/>
            <person name="Galac M."/>
        </authorList>
    </citation>
    <scope>NUCLEOTIDE SEQUENCE [LARGE SCALE GENOMIC DNA]</scope>
    <source>
        <strain evidence="3 4">EAF2021</strain>
    </source>
</reference>
<dbReference type="EMBL" id="JAPFFF010000057">
    <property type="protein sequence ID" value="KAK8837927.1"/>
    <property type="molecule type" value="Genomic_DNA"/>
</dbReference>
<evidence type="ECO:0000256" key="1">
    <source>
        <dbReference type="ARBA" id="ARBA00022801"/>
    </source>
</evidence>
<proteinExistence type="predicted"/>
<dbReference type="InterPro" id="IPR013785">
    <property type="entry name" value="Aldolase_TIM"/>
</dbReference>
<dbReference type="InterPro" id="IPR000111">
    <property type="entry name" value="Glyco_hydro_27/36_CS"/>
</dbReference>
<dbReference type="Pfam" id="PF02065">
    <property type="entry name" value="Melibiase"/>
    <property type="match status" value="1"/>
</dbReference>
<protein>
    <recommendedName>
        <fullName evidence="5">Alpha-galactosidase</fullName>
    </recommendedName>
</protein>
<comment type="caution">
    <text evidence="3">The sequence shown here is derived from an EMBL/GenBank/DDBJ whole genome shotgun (WGS) entry which is preliminary data.</text>
</comment>
<dbReference type="InterPro" id="IPR017853">
    <property type="entry name" value="GH"/>
</dbReference>
<evidence type="ECO:0008006" key="5">
    <source>
        <dbReference type="Google" id="ProtNLM"/>
    </source>
</evidence>
<dbReference type="SUPFAM" id="SSF51445">
    <property type="entry name" value="(Trans)glycosidases"/>
    <property type="match status" value="1"/>
</dbReference>
<keyword evidence="4" id="KW-1185">Reference proteome</keyword>
<dbReference type="Proteomes" id="UP001470230">
    <property type="component" value="Unassembled WGS sequence"/>
</dbReference>